<feature type="transmembrane region" description="Helical" evidence="8">
    <location>
        <begin position="21"/>
        <end position="41"/>
    </location>
</feature>
<name>A0A1H2EKW0_9GAMM</name>
<dbReference type="EMBL" id="LT629787">
    <property type="protein sequence ID" value="SDT95747.1"/>
    <property type="molecule type" value="Genomic_DNA"/>
</dbReference>
<proteinExistence type="inferred from homology"/>
<dbReference type="AlphaFoldDB" id="A0A1H2EKW0"/>
<evidence type="ECO:0000256" key="1">
    <source>
        <dbReference type="ARBA" id="ARBA00004651"/>
    </source>
</evidence>
<evidence type="ECO:0000256" key="3">
    <source>
        <dbReference type="ARBA" id="ARBA00022448"/>
    </source>
</evidence>
<keyword evidence="3" id="KW-0813">Transport</keyword>
<dbReference type="PANTHER" id="PTHR30269:SF37">
    <property type="entry name" value="MEMBRANE TRANSPORTER PROTEIN"/>
    <property type="match status" value="1"/>
</dbReference>
<dbReference type="InterPro" id="IPR052017">
    <property type="entry name" value="TSUP"/>
</dbReference>
<sequence>MGGVLHCAFYRNLSPGMITDPLFYLCAIPAVLLYGIAKGGFGGNIAILSVPLMALVASPIVAAAILLPILCVMDLVALRTFRGRWHRENLRIILPSALVGVIIGGLTFQLLNEAHIQLLIGVIAITFTLNIWLRRQVQAQRGPDILRGGFWGAVAGFTSFGIHAGGPPINIYLLPQRLDKTILMGTIAVFFTVVNLAKVPAYIFLGLFSPANLWTSLVLLPLAPIGVRMGFWLLQRSNEKLIYQLCYIFLFVTGWKLLYDGWIGLSGG</sequence>
<dbReference type="PANTHER" id="PTHR30269">
    <property type="entry name" value="TRANSMEMBRANE PROTEIN YFCA"/>
    <property type="match status" value="1"/>
</dbReference>
<evidence type="ECO:0000256" key="6">
    <source>
        <dbReference type="ARBA" id="ARBA00022989"/>
    </source>
</evidence>
<keyword evidence="6 8" id="KW-1133">Transmembrane helix</keyword>
<dbReference type="InterPro" id="IPR002781">
    <property type="entry name" value="TM_pro_TauE-like"/>
</dbReference>
<evidence type="ECO:0000313" key="9">
    <source>
        <dbReference type="EMBL" id="SDT95747.1"/>
    </source>
</evidence>
<reference evidence="10" key="1">
    <citation type="submission" date="2016-10" db="EMBL/GenBank/DDBJ databases">
        <authorList>
            <person name="Varghese N."/>
            <person name="Submissions S."/>
        </authorList>
    </citation>
    <scope>NUCLEOTIDE SEQUENCE [LARGE SCALE GENOMIC DNA]</scope>
    <source>
        <strain evidence="10">CECT 8338</strain>
    </source>
</reference>
<protein>
    <recommendedName>
        <fullName evidence="8">Probable membrane transporter protein</fullName>
    </recommendedName>
</protein>
<comment type="similarity">
    <text evidence="2 8">Belongs to the 4-toluene sulfonate uptake permease (TSUP) (TC 2.A.102) family.</text>
</comment>
<evidence type="ECO:0000256" key="7">
    <source>
        <dbReference type="ARBA" id="ARBA00023136"/>
    </source>
</evidence>
<dbReference type="Proteomes" id="UP000243924">
    <property type="component" value="Chromosome I"/>
</dbReference>
<dbReference type="Pfam" id="PF01925">
    <property type="entry name" value="TauE"/>
    <property type="match status" value="1"/>
</dbReference>
<accession>A0A1H2EKW0</accession>
<dbReference type="STRING" id="1434072.SAMN05216210_0821"/>
<keyword evidence="7 8" id="KW-0472">Membrane</keyword>
<evidence type="ECO:0000256" key="2">
    <source>
        <dbReference type="ARBA" id="ARBA00009142"/>
    </source>
</evidence>
<feature type="transmembrane region" description="Helical" evidence="8">
    <location>
        <begin position="114"/>
        <end position="133"/>
    </location>
</feature>
<gene>
    <name evidence="9" type="ORF">SAMN05216210_0821</name>
</gene>
<evidence type="ECO:0000313" key="10">
    <source>
        <dbReference type="Proteomes" id="UP000243924"/>
    </source>
</evidence>
<evidence type="ECO:0000256" key="5">
    <source>
        <dbReference type="ARBA" id="ARBA00022692"/>
    </source>
</evidence>
<comment type="subcellular location">
    <subcellularLocation>
        <location evidence="1 8">Cell membrane</location>
        <topology evidence="1 8">Multi-pass membrane protein</topology>
    </subcellularLocation>
</comment>
<feature type="transmembrane region" description="Helical" evidence="8">
    <location>
        <begin position="182"/>
        <end position="205"/>
    </location>
</feature>
<keyword evidence="5 8" id="KW-0812">Transmembrane</keyword>
<feature type="transmembrane region" description="Helical" evidence="8">
    <location>
        <begin position="241"/>
        <end position="259"/>
    </location>
</feature>
<feature type="transmembrane region" description="Helical" evidence="8">
    <location>
        <begin position="90"/>
        <end position="108"/>
    </location>
</feature>
<organism evidence="9 10">
    <name type="scientific">Halopseudomonas salegens</name>
    <dbReference type="NCBI Taxonomy" id="1434072"/>
    <lineage>
        <taxon>Bacteria</taxon>
        <taxon>Pseudomonadati</taxon>
        <taxon>Pseudomonadota</taxon>
        <taxon>Gammaproteobacteria</taxon>
        <taxon>Pseudomonadales</taxon>
        <taxon>Pseudomonadaceae</taxon>
        <taxon>Halopseudomonas</taxon>
    </lineage>
</organism>
<evidence type="ECO:0000256" key="4">
    <source>
        <dbReference type="ARBA" id="ARBA00022475"/>
    </source>
</evidence>
<feature type="transmembrane region" description="Helical" evidence="8">
    <location>
        <begin position="53"/>
        <end position="78"/>
    </location>
</feature>
<evidence type="ECO:0000256" key="8">
    <source>
        <dbReference type="RuleBase" id="RU363041"/>
    </source>
</evidence>
<dbReference type="GO" id="GO:0005886">
    <property type="term" value="C:plasma membrane"/>
    <property type="evidence" value="ECO:0007669"/>
    <property type="project" value="UniProtKB-SubCell"/>
</dbReference>
<feature type="transmembrane region" description="Helical" evidence="8">
    <location>
        <begin position="217"/>
        <end position="235"/>
    </location>
</feature>
<keyword evidence="10" id="KW-1185">Reference proteome</keyword>
<keyword evidence="4 8" id="KW-1003">Cell membrane</keyword>